<accession>A0A2K6C8T7</accession>
<evidence type="ECO:0000256" key="3">
    <source>
        <dbReference type="SAM" id="MobiDB-lite"/>
    </source>
</evidence>
<evidence type="ECO:0000256" key="2">
    <source>
        <dbReference type="ARBA" id="ARBA00023249"/>
    </source>
</evidence>
<feature type="compositionally biased region" description="Low complexity" evidence="3">
    <location>
        <begin position="77"/>
        <end position="93"/>
    </location>
</feature>
<dbReference type="Proteomes" id="UP000233120">
    <property type="component" value="Unassembled WGS sequence"/>
</dbReference>
<evidence type="ECO:0000313" key="5">
    <source>
        <dbReference type="Proteomes" id="UP000233120"/>
    </source>
</evidence>
<evidence type="ECO:0000256" key="1">
    <source>
        <dbReference type="ARBA" id="ARBA00006189"/>
    </source>
</evidence>
<feature type="region of interest" description="Disordered" evidence="3">
    <location>
        <begin position="70"/>
        <end position="93"/>
    </location>
</feature>
<comment type="similarity">
    <text evidence="1">Belongs to the LCE family.</text>
</comment>
<keyword evidence="5" id="KW-1185">Reference proteome</keyword>
<evidence type="ECO:0000313" key="4">
    <source>
        <dbReference type="Ensembl" id="ENSMNEP00000020051.1"/>
    </source>
</evidence>
<proteinExistence type="inferred from homology"/>
<dbReference type="GeneTree" id="ENSGT00940000161842"/>
<organism evidence="4 5">
    <name type="scientific">Macaca nemestrina</name>
    <name type="common">Pig-tailed macaque</name>
    <dbReference type="NCBI Taxonomy" id="9545"/>
    <lineage>
        <taxon>Eukaryota</taxon>
        <taxon>Metazoa</taxon>
        <taxon>Chordata</taxon>
        <taxon>Craniata</taxon>
        <taxon>Vertebrata</taxon>
        <taxon>Euteleostomi</taxon>
        <taxon>Mammalia</taxon>
        <taxon>Eutheria</taxon>
        <taxon>Euarchontoglires</taxon>
        <taxon>Primates</taxon>
        <taxon>Haplorrhini</taxon>
        <taxon>Catarrhini</taxon>
        <taxon>Cercopithecidae</taxon>
        <taxon>Cercopithecinae</taxon>
        <taxon>Macaca</taxon>
    </lineage>
</organism>
<name>A0A2K6C8T7_MACNE</name>
<dbReference type="AlphaFoldDB" id="A0A2K6C8T7"/>
<evidence type="ECO:0008006" key="6">
    <source>
        <dbReference type="Google" id="ProtNLM"/>
    </source>
</evidence>
<reference evidence="4" key="2">
    <citation type="submission" date="2025-09" db="UniProtKB">
        <authorList>
            <consortium name="Ensembl"/>
        </authorList>
    </citation>
    <scope>IDENTIFICATION</scope>
</reference>
<dbReference type="Pfam" id="PF14672">
    <property type="entry name" value="LCE"/>
    <property type="match status" value="1"/>
</dbReference>
<dbReference type="Ensembl" id="ENSMNET00000044296.1">
    <property type="protein sequence ID" value="ENSMNEP00000020051.1"/>
    <property type="gene ID" value="ENSMNEG00000033860.1"/>
</dbReference>
<feature type="region of interest" description="Disordered" evidence="3">
    <location>
        <begin position="1"/>
        <end position="20"/>
    </location>
</feature>
<sequence>MSLCPANQAAGQPPPKCSNSFPKCPQCPAPCSLQSLPAVVPSFWGCCSSGVVAVCVSHHRPRLFHRRRHQSPDCCESEPSGGSGCCHSSGSCC</sequence>
<dbReference type="Bgee" id="ENSMNEG00000033860">
    <property type="expression patterns" value="Expressed in liver"/>
</dbReference>
<keyword evidence="2" id="KW-0417">Keratinization</keyword>
<reference evidence="4" key="1">
    <citation type="submission" date="2025-08" db="UniProtKB">
        <authorList>
            <consortium name="Ensembl"/>
        </authorList>
    </citation>
    <scope>IDENTIFICATION</scope>
</reference>
<dbReference type="GO" id="GO:0031424">
    <property type="term" value="P:keratinization"/>
    <property type="evidence" value="ECO:0007669"/>
    <property type="project" value="UniProtKB-KW"/>
</dbReference>
<protein>
    <recommendedName>
        <fullName evidence="6">Late cornified envelope 5A</fullName>
    </recommendedName>
</protein>
<dbReference type="InterPro" id="IPR028205">
    <property type="entry name" value="LCE"/>
</dbReference>